<dbReference type="Proteomes" id="UP000061569">
    <property type="component" value="Chromosome"/>
</dbReference>
<gene>
    <name evidence="1" type="ORF">GLE_2853</name>
</gene>
<evidence type="ECO:0000313" key="1">
    <source>
        <dbReference type="EMBL" id="ALN58201.1"/>
    </source>
</evidence>
<protein>
    <submittedName>
        <fullName evidence="1">Uncharacterized protein</fullName>
    </submittedName>
</protein>
<accession>A0A0S2DIG8</accession>
<evidence type="ECO:0000313" key="2">
    <source>
        <dbReference type="Proteomes" id="UP000061569"/>
    </source>
</evidence>
<dbReference type="PATRIC" id="fig|69.6.peg.2815"/>
<dbReference type="AlphaFoldDB" id="A0A0S2DIG8"/>
<reference evidence="1 2" key="1">
    <citation type="submission" date="2015-11" db="EMBL/GenBank/DDBJ databases">
        <title>Genome sequences of Lysobacter enzymogenes strain C3 and Lysobacter antibioticus ATCC 29479.</title>
        <authorList>
            <person name="Kobayashi D.Y."/>
        </authorList>
    </citation>
    <scope>NUCLEOTIDE SEQUENCE [LARGE SCALE GENOMIC DNA]</scope>
    <source>
        <strain evidence="1 2">C3</strain>
    </source>
</reference>
<dbReference type="EMBL" id="CP013140">
    <property type="protein sequence ID" value="ALN58201.1"/>
    <property type="molecule type" value="Genomic_DNA"/>
</dbReference>
<dbReference type="KEGG" id="lez:GLE_2853"/>
<name>A0A0S2DIG8_LYSEN</name>
<proteinExistence type="predicted"/>
<sequence length="214" mass="23868">MRRAVGVRAFPDSRSGRCAIAALPPKPPLFHRKGAFMKIVAIALAGLLGLAALQPAHAQFTIPNGPFADEQAVVNWWNANNTSGAITQVFYNGRKVYQRPNGFGPALIVKYYRCKRTQDVRTRCGHHLDAFSREDWLIDQIDTLNGTRPALSDSDIYLDNQLYRAYTTPTRRATYGLIGCKGEPSYREPGGISYFVVRGYSPDFSPPYVGKCFF</sequence>
<organism evidence="1 2">
    <name type="scientific">Lysobacter enzymogenes</name>
    <dbReference type="NCBI Taxonomy" id="69"/>
    <lineage>
        <taxon>Bacteria</taxon>
        <taxon>Pseudomonadati</taxon>
        <taxon>Pseudomonadota</taxon>
        <taxon>Gammaproteobacteria</taxon>
        <taxon>Lysobacterales</taxon>
        <taxon>Lysobacteraceae</taxon>
        <taxon>Lysobacter</taxon>
    </lineage>
</organism>